<evidence type="ECO:0008006" key="5">
    <source>
        <dbReference type="Google" id="ProtNLM"/>
    </source>
</evidence>
<feature type="region of interest" description="Disordered" evidence="2">
    <location>
        <begin position="255"/>
        <end position="329"/>
    </location>
</feature>
<dbReference type="CDD" id="cd00067">
    <property type="entry name" value="GAL4"/>
    <property type="match status" value="1"/>
</dbReference>
<dbReference type="InterPro" id="IPR001138">
    <property type="entry name" value="Zn2Cys6_DnaBD"/>
</dbReference>
<dbReference type="EMBL" id="MU857383">
    <property type="protein sequence ID" value="KAK4148449.1"/>
    <property type="molecule type" value="Genomic_DNA"/>
</dbReference>
<proteinExistence type="predicted"/>
<evidence type="ECO:0000313" key="4">
    <source>
        <dbReference type="Proteomes" id="UP001302745"/>
    </source>
</evidence>
<dbReference type="Proteomes" id="UP001302745">
    <property type="component" value="Unassembled WGS sequence"/>
</dbReference>
<protein>
    <recommendedName>
        <fullName evidence="5">Zn(2)-C6 fungal-type domain-containing protein</fullName>
    </recommendedName>
</protein>
<feature type="compositionally biased region" description="Polar residues" evidence="2">
    <location>
        <begin position="291"/>
        <end position="300"/>
    </location>
</feature>
<sequence length="441" mass="48475">MPRSDSFTCFSAFNSGSGILKAPRRERPQQLACDRCRGQKLRCIRTPNPNASCERPKRTDKEQRESTGSSYNPLSHSPTLPTSAQTGSGGGFSPSTDTWSGHDLNDTVDPTLGGVQYLEPFDFALQDATLQGDTLDIPADHYLNPTLDLSLDQSMPDLTDPGAAIDTASVHAYSRFPPMRHESTRELSNLNVELYRQLGAVGPMASKYSTIHPSLITPPDGNHTLSDAVVFMMNGLQTYHRLLVEILGLTGPPPHDAMYPHDHPKSRTSIGLLSPVDVRDCDDPMSEAVGRQQQQQARKTNPSDRELNTQQQQQQQQQHDSSSHNATAAAAAAHLDMPTSLLLLSCHTNLVYLCRDVFAAIRAALLAPATHRQLNLFTFSFLHVDEVSIPHDPDLQIIVLTEAVIRLIDRIERSLGYPDDCEVDSGGGGAMPYLPDFLMWC</sequence>
<name>A0AAN6ZSI1_9PEZI</name>
<evidence type="ECO:0000313" key="3">
    <source>
        <dbReference type="EMBL" id="KAK4148449.1"/>
    </source>
</evidence>
<dbReference type="AlphaFoldDB" id="A0AAN6ZSI1"/>
<keyword evidence="1" id="KW-0539">Nucleus</keyword>
<feature type="compositionally biased region" description="Polar residues" evidence="2">
    <location>
        <begin position="66"/>
        <end position="86"/>
    </location>
</feature>
<reference evidence="3" key="2">
    <citation type="submission" date="2023-05" db="EMBL/GenBank/DDBJ databases">
        <authorList>
            <consortium name="Lawrence Berkeley National Laboratory"/>
            <person name="Steindorff A."/>
            <person name="Hensen N."/>
            <person name="Bonometti L."/>
            <person name="Westerberg I."/>
            <person name="Brannstrom I.O."/>
            <person name="Guillou S."/>
            <person name="Cros-Aarteil S."/>
            <person name="Calhoun S."/>
            <person name="Haridas S."/>
            <person name="Kuo A."/>
            <person name="Mondo S."/>
            <person name="Pangilinan J."/>
            <person name="Riley R."/>
            <person name="Labutti K."/>
            <person name="Andreopoulos B."/>
            <person name="Lipzen A."/>
            <person name="Chen C."/>
            <person name="Yanf M."/>
            <person name="Daum C."/>
            <person name="Ng V."/>
            <person name="Clum A."/>
            <person name="Ohm R."/>
            <person name="Martin F."/>
            <person name="Silar P."/>
            <person name="Natvig D."/>
            <person name="Lalanne C."/>
            <person name="Gautier V."/>
            <person name="Ament-Velasquez S.L."/>
            <person name="Kruys A."/>
            <person name="Hutchinson M.I."/>
            <person name="Powell A.J."/>
            <person name="Barry K."/>
            <person name="Miller A.N."/>
            <person name="Grigoriev I.V."/>
            <person name="Debuchy R."/>
            <person name="Gladieux P."/>
            <person name="Thoren M.H."/>
            <person name="Johannesson H."/>
        </authorList>
    </citation>
    <scope>NUCLEOTIDE SEQUENCE</scope>
    <source>
        <strain evidence="3">CBS 538.74</strain>
    </source>
</reference>
<comment type="caution">
    <text evidence="3">The sequence shown here is derived from an EMBL/GenBank/DDBJ whole genome shotgun (WGS) entry which is preliminary data.</text>
</comment>
<dbReference type="GO" id="GO:0000981">
    <property type="term" value="F:DNA-binding transcription factor activity, RNA polymerase II-specific"/>
    <property type="evidence" value="ECO:0007669"/>
    <property type="project" value="InterPro"/>
</dbReference>
<evidence type="ECO:0000256" key="2">
    <source>
        <dbReference type="SAM" id="MobiDB-lite"/>
    </source>
</evidence>
<keyword evidence="4" id="KW-1185">Reference proteome</keyword>
<feature type="region of interest" description="Disordered" evidence="2">
    <location>
        <begin position="45"/>
        <end position="107"/>
    </location>
</feature>
<gene>
    <name evidence="3" type="ORF">C8A00DRAFT_47684</name>
</gene>
<dbReference type="GO" id="GO:0008270">
    <property type="term" value="F:zinc ion binding"/>
    <property type="evidence" value="ECO:0007669"/>
    <property type="project" value="InterPro"/>
</dbReference>
<feature type="compositionally biased region" description="Basic and acidic residues" evidence="2">
    <location>
        <begin position="54"/>
        <end position="65"/>
    </location>
</feature>
<organism evidence="3 4">
    <name type="scientific">Chaetomidium leptoderma</name>
    <dbReference type="NCBI Taxonomy" id="669021"/>
    <lineage>
        <taxon>Eukaryota</taxon>
        <taxon>Fungi</taxon>
        <taxon>Dikarya</taxon>
        <taxon>Ascomycota</taxon>
        <taxon>Pezizomycotina</taxon>
        <taxon>Sordariomycetes</taxon>
        <taxon>Sordariomycetidae</taxon>
        <taxon>Sordariales</taxon>
        <taxon>Chaetomiaceae</taxon>
        <taxon>Chaetomidium</taxon>
    </lineage>
</organism>
<accession>A0AAN6ZSI1</accession>
<evidence type="ECO:0000256" key="1">
    <source>
        <dbReference type="ARBA" id="ARBA00023242"/>
    </source>
</evidence>
<reference evidence="3" key="1">
    <citation type="journal article" date="2023" name="Mol. Phylogenet. Evol.">
        <title>Genome-scale phylogeny and comparative genomics of the fungal order Sordariales.</title>
        <authorList>
            <person name="Hensen N."/>
            <person name="Bonometti L."/>
            <person name="Westerberg I."/>
            <person name="Brannstrom I.O."/>
            <person name="Guillou S."/>
            <person name="Cros-Aarteil S."/>
            <person name="Calhoun S."/>
            <person name="Haridas S."/>
            <person name="Kuo A."/>
            <person name="Mondo S."/>
            <person name="Pangilinan J."/>
            <person name="Riley R."/>
            <person name="LaButti K."/>
            <person name="Andreopoulos B."/>
            <person name="Lipzen A."/>
            <person name="Chen C."/>
            <person name="Yan M."/>
            <person name="Daum C."/>
            <person name="Ng V."/>
            <person name="Clum A."/>
            <person name="Steindorff A."/>
            <person name="Ohm R.A."/>
            <person name="Martin F."/>
            <person name="Silar P."/>
            <person name="Natvig D.O."/>
            <person name="Lalanne C."/>
            <person name="Gautier V."/>
            <person name="Ament-Velasquez S.L."/>
            <person name="Kruys A."/>
            <person name="Hutchinson M.I."/>
            <person name="Powell A.J."/>
            <person name="Barry K."/>
            <person name="Miller A.N."/>
            <person name="Grigoriev I.V."/>
            <person name="Debuchy R."/>
            <person name="Gladieux P."/>
            <person name="Hiltunen Thoren M."/>
            <person name="Johannesson H."/>
        </authorList>
    </citation>
    <scope>NUCLEOTIDE SEQUENCE</scope>
    <source>
        <strain evidence="3">CBS 538.74</strain>
    </source>
</reference>